<feature type="region of interest" description="Disordered" evidence="5">
    <location>
        <begin position="238"/>
        <end position="324"/>
    </location>
</feature>
<dbReference type="InterPro" id="IPR004092">
    <property type="entry name" value="Mbt"/>
</dbReference>
<dbReference type="PROSITE" id="PS00028">
    <property type="entry name" value="ZINC_FINGER_C2H2_1"/>
    <property type="match status" value="1"/>
</dbReference>
<evidence type="ECO:0000256" key="3">
    <source>
        <dbReference type="ARBA" id="ARBA00023242"/>
    </source>
</evidence>
<dbReference type="Proteomes" id="UP001164746">
    <property type="component" value="Chromosome 8"/>
</dbReference>
<keyword evidence="8" id="KW-1185">Reference proteome</keyword>
<dbReference type="Gene3D" id="2.30.30.140">
    <property type="match status" value="2"/>
</dbReference>
<proteinExistence type="predicted"/>
<keyword evidence="2" id="KW-0677">Repeat</keyword>
<protein>
    <submittedName>
        <fullName evidence="7">P20L1-like protein</fullName>
    </submittedName>
</protein>
<dbReference type="CDD" id="cd20386">
    <property type="entry name" value="Tudor_PHF20-like"/>
    <property type="match status" value="1"/>
</dbReference>
<dbReference type="InterPro" id="IPR002999">
    <property type="entry name" value="Tudor"/>
</dbReference>
<feature type="compositionally biased region" description="Polar residues" evidence="5">
    <location>
        <begin position="825"/>
        <end position="834"/>
    </location>
</feature>
<evidence type="ECO:0000256" key="5">
    <source>
        <dbReference type="SAM" id="MobiDB-lite"/>
    </source>
</evidence>
<gene>
    <name evidence="7" type="ORF">MAR_027721</name>
</gene>
<dbReference type="InterPro" id="IPR043449">
    <property type="entry name" value="PHF20-like"/>
</dbReference>
<dbReference type="InterPro" id="IPR016197">
    <property type="entry name" value="Chromo-like_dom_sf"/>
</dbReference>
<feature type="compositionally biased region" description="Polar residues" evidence="5">
    <location>
        <begin position="672"/>
        <end position="698"/>
    </location>
</feature>
<feature type="compositionally biased region" description="Low complexity" evidence="5">
    <location>
        <begin position="266"/>
        <end position="281"/>
    </location>
</feature>
<evidence type="ECO:0000256" key="4">
    <source>
        <dbReference type="PROSITE-ProRule" id="PRU00042"/>
    </source>
</evidence>
<feature type="region of interest" description="Disordered" evidence="5">
    <location>
        <begin position="612"/>
        <end position="632"/>
    </location>
</feature>
<evidence type="ECO:0000259" key="6">
    <source>
        <dbReference type="PROSITE" id="PS50157"/>
    </source>
</evidence>
<evidence type="ECO:0000313" key="8">
    <source>
        <dbReference type="Proteomes" id="UP001164746"/>
    </source>
</evidence>
<keyword evidence="4" id="KW-0863">Zinc-finger</keyword>
<feature type="region of interest" description="Disordered" evidence="5">
    <location>
        <begin position="670"/>
        <end position="698"/>
    </location>
</feature>
<dbReference type="PROSITE" id="PS50157">
    <property type="entry name" value="ZINC_FINGER_C2H2_2"/>
    <property type="match status" value="1"/>
</dbReference>
<feature type="compositionally biased region" description="Polar residues" evidence="5">
    <location>
        <begin position="302"/>
        <end position="311"/>
    </location>
</feature>
<feature type="region of interest" description="Disordered" evidence="5">
    <location>
        <begin position="813"/>
        <end position="927"/>
    </location>
</feature>
<dbReference type="PANTHER" id="PTHR15856:SF51">
    <property type="entry name" value="MBD-R2"/>
    <property type="match status" value="1"/>
</dbReference>
<accession>A0ABY7F2H9</accession>
<sequence>MDGFEVHGQKERDEKKENGGRDWWRTSPTRAFCLRGTASEPKKAITEEKTETLTRQLEGDVEKCDITALLLEQQMETNQTLKEISGHLAELVRLKQVELELKEKQTVSDFFSERSDAVRVHGDPLIVALIPAIIVDKNLGIPFIHGPFPEIDVERRPLLFLNKTSIFRTIYIYTVQQEMVECFDGSKTIAGSEKLDGTGSMGGLATPEKSAGQVNMETESVLAPDGTSMDVPEQVMRVEDSSSDVVEPLTPATDKSPSESGRVTPASQSDQSAYLSSSEKSTTSHKSKITDPPTRQIEFDAASTSSGSVKNEGSKKVPQRQGLQCRKGEKIEAMDYLHQWFPAKIRAVNEEDAKVLVHFDGWNQRYDEWITMNSDRIRPLIRHSERKEKSKRVKTCPVFLQDHTIGDQVYAKWTDCKMYPAKITNILPSGSYEVIFYDGFKKLVQPINVRSMPGESKQSFEIEPVPEPVLKKAKMKLDVVPDVPKERSRSLSGEKTKFELTQELLEKKKCAKPRRKRQTFDGADLASIVNSLEQPAPEQVPGEDQADPALAGSDISVAGVGKSGSAILPPKAFVVEQDHNPYKCHFEGCNKSFRKAHLLDYHIKYYHMTEGDPPLPPKKKRRKTTSTCSTESEQGTSCFKKSVVKKNRNLSTEGTLYQPTVKLEVPDVAAPPTTQDTEDTGIQTSPVKHPDSYTSEDSNLGVKMEIKAETQSLEDSSVTDAEDFLKPDELVNFGAMYRTKDETKLRQWRLDWDVMDPLQETIETCPKGGDNYTIVQIKREDNSDLIDPSKGLNSDVKTEIKSDNKIELVEVKKEPVSSADESEVENSSVNVTMGNSGGCVRPRPESGENGLTVNTRPEPSSNGDQEFQRNDTSGSCSANGDVLTVESQPKGSTLPTNSQDVPESSTNTSLQNDKPGGSLQQTTGATQDPVEVCEKNLLSHILRVQGEISDRLDRIEEEVTMLEAMDAVQSRRQPAHPQTVLSDLPLLKQNMKTLHTDLTKVKKIII</sequence>
<reference evidence="7" key="1">
    <citation type="submission" date="2022-11" db="EMBL/GenBank/DDBJ databases">
        <title>Centuries of genome instability and evolution in soft-shell clam transmissible cancer (bioRxiv).</title>
        <authorList>
            <person name="Hart S.F.M."/>
            <person name="Yonemitsu M.A."/>
            <person name="Giersch R.M."/>
            <person name="Beal B.F."/>
            <person name="Arriagada G."/>
            <person name="Davis B.W."/>
            <person name="Ostrander E.A."/>
            <person name="Goff S.P."/>
            <person name="Metzger M.J."/>
        </authorList>
    </citation>
    <scope>NUCLEOTIDE SEQUENCE</scope>
    <source>
        <strain evidence="7">MELC-2E11</strain>
        <tissue evidence="7">Siphon/mantle</tissue>
    </source>
</reference>
<dbReference type="Pfam" id="PF02820">
    <property type="entry name" value="MBT"/>
    <property type="match status" value="1"/>
</dbReference>
<dbReference type="SMART" id="SM00333">
    <property type="entry name" value="TUDOR"/>
    <property type="match status" value="2"/>
</dbReference>
<dbReference type="EMBL" id="CP111019">
    <property type="protein sequence ID" value="WAR13541.1"/>
    <property type="molecule type" value="Genomic_DNA"/>
</dbReference>
<keyword evidence="4" id="KW-0862">Zinc</keyword>
<keyword evidence="3" id="KW-0539">Nucleus</keyword>
<feature type="compositionally biased region" description="Polar residues" evidence="5">
    <location>
        <begin position="849"/>
        <end position="878"/>
    </location>
</feature>
<name>A0ABY7F2H9_MYAAR</name>
<comment type="subcellular location">
    <subcellularLocation>
        <location evidence="1">Nucleus</location>
    </subcellularLocation>
</comment>
<feature type="compositionally biased region" description="Polar residues" evidence="5">
    <location>
        <begin position="885"/>
        <end position="926"/>
    </location>
</feature>
<evidence type="ECO:0000256" key="2">
    <source>
        <dbReference type="ARBA" id="ARBA00022737"/>
    </source>
</evidence>
<dbReference type="SUPFAM" id="SSF54160">
    <property type="entry name" value="Chromo domain-like"/>
    <property type="match status" value="1"/>
</dbReference>
<organism evidence="7 8">
    <name type="scientific">Mya arenaria</name>
    <name type="common">Soft-shell clam</name>
    <dbReference type="NCBI Taxonomy" id="6604"/>
    <lineage>
        <taxon>Eukaryota</taxon>
        <taxon>Metazoa</taxon>
        <taxon>Spiralia</taxon>
        <taxon>Lophotrochozoa</taxon>
        <taxon>Mollusca</taxon>
        <taxon>Bivalvia</taxon>
        <taxon>Autobranchia</taxon>
        <taxon>Heteroconchia</taxon>
        <taxon>Euheterodonta</taxon>
        <taxon>Imparidentia</taxon>
        <taxon>Neoheterodontei</taxon>
        <taxon>Myida</taxon>
        <taxon>Myoidea</taxon>
        <taxon>Myidae</taxon>
        <taxon>Mya</taxon>
    </lineage>
</organism>
<dbReference type="CDD" id="cd20104">
    <property type="entry name" value="MBT_PHF20L1-like"/>
    <property type="match status" value="1"/>
</dbReference>
<evidence type="ECO:0000256" key="1">
    <source>
        <dbReference type="ARBA" id="ARBA00004123"/>
    </source>
</evidence>
<dbReference type="PANTHER" id="PTHR15856">
    <property type="entry name" value="PHD FINGER PROTEIN 20-RELATED"/>
    <property type="match status" value="1"/>
</dbReference>
<dbReference type="Gene3D" id="3.30.160.60">
    <property type="entry name" value="Classic Zinc Finger"/>
    <property type="match status" value="1"/>
</dbReference>
<dbReference type="SMART" id="SM00561">
    <property type="entry name" value="MBT"/>
    <property type="match status" value="1"/>
</dbReference>
<evidence type="ECO:0000313" key="7">
    <source>
        <dbReference type="EMBL" id="WAR13541.1"/>
    </source>
</evidence>
<feature type="region of interest" description="Disordered" evidence="5">
    <location>
        <begin position="1"/>
        <end position="24"/>
    </location>
</feature>
<keyword evidence="4" id="KW-0479">Metal-binding</keyword>
<dbReference type="InterPro" id="IPR013087">
    <property type="entry name" value="Znf_C2H2_type"/>
</dbReference>
<feature type="domain" description="C2H2-type" evidence="6">
    <location>
        <begin position="582"/>
        <end position="612"/>
    </location>
</feature>
<dbReference type="SUPFAM" id="SSF63748">
    <property type="entry name" value="Tudor/PWWP/MBT"/>
    <property type="match status" value="1"/>
</dbReference>